<dbReference type="Pfam" id="PF14023">
    <property type="entry name" value="Bestrophin-like"/>
    <property type="match status" value="1"/>
</dbReference>
<dbReference type="InterPro" id="IPR025333">
    <property type="entry name" value="DUF4239"/>
</dbReference>
<feature type="transmembrane region" description="Helical" evidence="1">
    <location>
        <begin position="226"/>
        <end position="245"/>
    </location>
</feature>
<dbReference type="AlphaFoldDB" id="A0A1A7BLY5"/>
<name>A0A1A7BLY5_9SPHN</name>
<keyword evidence="1" id="KW-1133">Transmembrane helix</keyword>
<gene>
    <name evidence="2" type="ORF">I603_0301</name>
</gene>
<keyword evidence="3" id="KW-1185">Reference proteome</keyword>
<comment type="caution">
    <text evidence="2">The sequence shown here is derived from an EMBL/GenBank/DDBJ whole genome shotgun (WGS) entry which is preliminary data.</text>
</comment>
<feature type="transmembrane region" description="Helical" evidence="1">
    <location>
        <begin position="62"/>
        <end position="83"/>
    </location>
</feature>
<keyword evidence="1" id="KW-0472">Membrane</keyword>
<protein>
    <recommendedName>
        <fullName evidence="4">DUF4239 domain-containing protein</fullName>
    </recommendedName>
</protein>
<dbReference type="RefSeq" id="WP_068862045.1">
    <property type="nucleotide sequence ID" value="NZ_LZYB01000001.1"/>
</dbReference>
<keyword evidence="1" id="KW-0812">Transmembrane</keyword>
<sequence>MIGVDDISIPEPLIDLFEHASLWQIALLLFGGMVISAVAGLAARRLPALVFDRTEGEANDAFIVSAVLGLLALLLGFTFSLALSRYEDRREMVLQEANAIGTAYLRAQLIDEPQRARASAILVEYADNRLALAGRIDDRFEQRMAKNDELLVELWAHTARTPETSGANPVTSLFIASVNEVIDLDAARKNARAAKVPSAVYAVLMIYMMATAAFLGYSLVGMSTRIAAVGLFLLFSISMLLIVDIDRPLVGMLREQQKPMEDLLVFFASASPENLSAIAGEARAPAR</sequence>
<dbReference type="STRING" id="1300349.I603_0301"/>
<evidence type="ECO:0000313" key="3">
    <source>
        <dbReference type="Proteomes" id="UP000092484"/>
    </source>
</evidence>
<evidence type="ECO:0000313" key="2">
    <source>
        <dbReference type="EMBL" id="OBV12170.1"/>
    </source>
</evidence>
<proteinExistence type="predicted"/>
<feature type="transmembrane region" description="Helical" evidence="1">
    <location>
        <begin position="198"/>
        <end position="220"/>
    </location>
</feature>
<dbReference type="EMBL" id="LZYB01000001">
    <property type="protein sequence ID" value="OBV12170.1"/>
    <property type="molecule type" value="Genomic_DNA"/>
</dbReference>
<dbReference type="Proteomes" id="UP000092484">
    <property type="component" value="Unassembled WGS sequence"/>
</dbReference>
<evidence type="ECO:0000256" key="1">
    <source>
        <dbReference type="SAM" id="Phobius"/>
    </source>
</evidence>
<evidence type="ECO:0008006" key="4">
    <source>
        <dbReference type="Google" id="ProtNLM"/>
    </source>
</evidence>
<reference evidence="2 3" key="1">
    <citation type="submission" date="2016-06" db="EMBL/GenBank/DDBJ databases">
        <title>Genome sequence of Porphyrobacter dokdonensis DSW-74.</title>
        <authorList>
            <person name="Kim J.F."/>
            <person name="Song J.Y."/>
        </authorList>
    </citation>
    <scope>NUCLEOTIDE SEQUENCE [LARGE SCALE GENOMIC DNA]</scope>
    <source>
        <strain evidence="2 3">DSW-74</strain>
    </source>
</reference>
<feature type="transmembrane region" description="Helical" evidence="1">
    <location>
        <begin position="21"/>
        <end position="42"/>
    </location>
</feature>
<accession>A0A1A7BLY5</accession>
<organism evidence="2 3">
    <name type="scientific">Erythrobacter dokdonensis DSW-74</name>
    <dbReference type="NCBI Taxonomy" id="1300349"/>
    <lineage>
        <taxon>Bacteria</taxon>
        <taxon>Pseudomonadati</taxon>
        <taxon>Pseudomonadota</taxon>
        <taxon>Alphaproteobacteria</taxon>
        <taxon>Sphingomonadales</taxon>
        <taxon>Erythrobacteraceae</taxon>
        <taxon>Erythrobacter/Porphyrobacter group</taxon>
        <taxon>Erythrobacter</taxon>
    </lineage>
</organism>